<comment type="caution">
    <text evidence="2">The sequence shown here is derived from an EMBL/GenBank/DDBJ whole genome shotgun (WGS) entry which is preliminary data.</text>
</comment>
<keyword evidence="1" id="KW-1133">Transmembrane helix</keyword>
<sequence>MSLHGRDRRRELVDEAYKLQVKAGLGAVQYGSFSLASTLFAHRTWPAFRRQTLAFKGFLVSIFTIYGLVSGADAALLSHEHRQRLTENEVRREARIDLARRGLVATESQIIKWREEHKR</sequence>
<protein>
    <recommendedName>
        <fullName evidence="4">HIG1 domain-containing protein</fullName>
    </recommendedName>
</protein>
<organism evidence="2 3">
    <name type="scientific">Multifurca ochricompacta</name>
    <dbReference type="NCBI Taxonomy" id="376703"/>
    <lineage>
        <taxon>Eukaryota</taxon>
        <taxon>Fungi</taxon>
        <taxon>Dikarya</taxon>
        <taxon>Basidiomycota</taxon>
        <taxon>Agaricomycotina</taxon>
        <taxon>Agaricomycetes</taxon>
        <taxon>Russulales</taxon>
        <taxon>Russulaceae</taxon>
        <taxon>Multifurca</taxon>
    </lineage>
</organism>
<feature type="transmembrane region" description="Helical" evidence="1">
    <location>
        <begin position="53"/>
        <end position="77"/>
    </location>
</feature>
<accession>A0AAD4LUS0</accession>
<proteinExistence type="predicted"/>
<keyword evidence="1" id="KW-0472">Membrane</keyword>
<reference evidence="2" key="1">
    <citation type="journal article" date="2022" name="New Phytol.">
        <title>Evolutionary transition to the ectomycorrhizal habit in the genomes of a hyperdiverse lineage of mushroom-forming fungi.</title>
        <authorList>
            <person name="Looney B."/>
            <person name="Miyauchi S."/>
            <person name="Morin E."/>
            <person name="Drula E."/>
            <person name="Courty P.E."/>
            <person name="Kohler A."/>
            <person name="Kuo A."/>
            <person name="LaButti K."/>
            <person name="Pangilinan J."/>
            <person name="Lipzen A."/>
            <person name="Riley R."/>
            <person name="Andreopoulos W."/>
            <person name="He G."/>
            <person name="Johnson J."/>
            <person name="Nolan M."/>
            <person name="Tritt A."/>
            <person name="Barry K.W."/>
            <person name="Grigoriev I.V."/>
            <person name="Nagy L.G."/>
            <person name="Hibbett D."/>
            <person name="Henrissat B."/>
            <person name="Matheny P.B."/>
            <person name="Labbe J."/>
            <person name="Martin F.M."/>
        </authorList>
    </citation>
    <scope>NUCLEOTIDE SEQUENCE</scope>
    <source>
        <strain evidence="2">BPL690</strain>
    </source>
</reference>
<gene>
    <name evidence="2" type="ORF">B0F90DRAFT_1654553</name>
</gene>
<keyword evidence="1" id="KW-0812">Transmembrane</keyword>
<dbReference type="Proteomes" id="UP001203297">
    <property type="component" value="Unassembled WGS sequence"/>
</dbReference>
<dbReference type="EMBL" id="WTXG01000241">
    <property type="protein sequence ID" value="KAI0290191.1"/>
    <property type="molecule type" value="Genomic_DNA"/>
</dbReference>
<dbReference type="AlphaFoldDB" id="A0AAD4LUS0"/>
<evidence type="ECO:0000313" key="3">
    <source>
        <dbReference type="Proteomes" id="UP001203297"/>
    </source>
</evidence>
<name>A0AAD4LUS0_9AGAM</name>
<evidence type="ECO:0000313" key="2">
    <source>
        <dbReference type="EMBL" id="KAI0290191.1"/>
    </source>
</evidence>
<keyword evidence="3" id="KW-1185">Reference proteome</keyword>
<evidence type="ECO:0008006" key="4">
    <source>
        <dbReference type="Google" id="ProtNLM"/>
    </source>
</evidence>
<evidence type="ECO:0000256" key="1">
    <source>
        <dbReference type="SAM" id="Phobius"/>
    </source>
</evidence>